<evidence type="ECO:0000256" key="1">
    <source>
        <dbReference type="SAM" id="Phobius"/>
    </source>
</evidence>
<evidence type="ECO:0000313" key="3">
    <source>
        <dbReference type="Proteomes" id="UP001595713"/>
    </source>
</evidence>
<accession>A0ABV7SZA8</accession>
<dbReference type="Pfam" id="PF19883">
    <property type="entry name" value="DUF6356"/>
    <property type="match status" value="1"/>
</dbReference>
<comment type="caution">
    <text evidence="2">The sequence shown here is derived from an EMBL/GenBank/DDBJ whole genome shotgun (WGS) entry which is preliminary data.</text>
</comment>
<keyword evidence="1" id="KW-1133">Transmembrane helix</keyword>
<keyword evidence="1" id="KW-0812">Transmembrane</keyword>
<dbReference type="Proteomes" id="UP001595713">
    <property type="component" value="Unassembled WGS sequence"/>
</dbReference>
<gene>
    <name evidence="2" type="ORF">ACFONA_14965</name>
</gene>
<evidence type="ECO:0000313" key="2">
    <source>
        <dbReference type="EMBL" id="MFC3581471.1"/>
    </source>
</evidence>
<organism evidence="2 3">
    <name type="scientific">Sphingomonas hylomeconis</name>
    <dbReference type="NCBI Taxonomy" id="1395958"/>
    <lineage>
        <taxon>Bacteria</taxon>
        <taxon>Pseudomonadati</taxon>
        <taxon>Pseudomonadota</taxon>
        <taxon>Alphaproteobacteria</taxon>
        <taxon>Sphingomonadales</taxon>
        <taxon>Sphingomonadaceae</taxon>
        <taxon>Sphingomonas</taxon>
    </lineage>
</organism>
<reference evidence="3" key="1">
    <citation type="journal article" date="2019" name="Int. J. Syst. Evol. Microbiol.">
        <title>The Global Catalogue of Microorganisms (GCM) 10K type strain sequencing project: providing services to taxonomists for standard genome sequencing and annotation.</title>
        <authorList>
            <consortium name="The Broad Institute Genomics Platform"/>
            <consortium name="The Broad Institute Genome Sequencing Center for Infectious Disease"/>
            <person name="Wu L."/>
            <person name="Ma J."/>
        </authorList>
    </citation>
    <scope>NUCLEOTIDE SEQUENCE [LARGE SCALE GENOMIC DNA]</scope>
    <source>
        <strain evidence="3">KCTC 42739</strain>
    </source>
</reference>
<name>A0ABV7SZA8_9SPHN</name>
<dbReference type="EMBL" id="JBHRXP010000007">
    <property type="protein sequence ID" value="MFC3581471.1"/>
    <property type="molecule type" value="Genomic_DNA"/>
</dbReference>
<sequence>MLRKIFSDHPRSVGETYGQHLTHALSFAGAMIGGGILCAIHAFIPVFFKKSGSTVVRDLYERMVRNR</sequence>
<dbReference type="InterPro" id="IPR045936">
    <property type="entry name" value="DUF6356"/>
</dbReference>
<feature type="transmembrane region" description="Helical" evidence="1">
    <location>
        <begin position="24"/>
        <end position="48"/>
    </location>
</feature>
<protein>
    <submittedName>
        <fullName evidence="2">DUF6356 family protein</fullName>
    </submittedName>
</protein>
<keyword evidence="1" id="KW-0472">Membrane</keyword>
<proteinExistence type="predicted"/>
<dbReference type="RefSeq" id="WP_261292673.1">
    <property type="nucleotide sequence ID" value="NZ_JANQBK010000001.1"/>
</dbReference>
<keyword evidence="3" id="KW-1185">Reference proteome</keyword>